<dbReference type="Gene3D" id="3.30.565.10">
    <property type="entry name" value="Histidine kinase-like ATPase, C-terminal domain"/>
    <property type="match status" value="1"/>
</dbReference>
<dbReference type="InterPro" id="IPR010559">
    <property type="entry name" value="Sig_transdc_His_kin_internal"/>
</dbReference>
<gene>
    <name evidence="11" type="ORF">PAECIP111891_05151</name>
</gene>
<keyword evidence="8 9" id="KW-0472">Membrane</keyword>
<dbReference type="PANTHER" id="PTHR34220">
    <property type="entry name" value="SENSOR HISTIDINE KINASE YPDA"/>
    <property type="match status" value="1"/>
</dbReference>
<evidence type="ECO:0000256" key="5">
    <source>
        <dbReference type="ARBA" id="ARBA00022692"/>
    </source>
</evidence>
<dbReference type="InterPro" id="IPR033479">
    <property type="entry name" value="dCache_1"/>
</dbReference>
<dbReference type="CDD" id="cd06225">
    <property type="entry name" value="HAMP"/>
    <property type="match status" value="1"/>
</dbReference>
<evidence type="ECO:0000256" key="2">
    <source>
        <dbReference type="ARBA" id="ARBA00022475"/>
    </source>
</evidence>
<keyword evidence="12" id="KW-1185">Reference proteome</keyword>
<keyword evidence="4" id="KW-0808">Transferase</keyword>
<name>A0ABM9CQC6_9BACL</name>
<protein>
    <recommendedName>
        <fullName evidence="10">HAMP domain-containing protein</fullName>
    </recommendedName>
</protein>
<evidence type="ECO:0000256" key="6">
    <source>
        <dbReference type="ARBA" id="ARBA00022777"/>
    </source>
</evidence>
<dbReference type="SUPFAM" id="SSF158472">
    <property type="entry name" value="HAMP domain-like"/>
    <property type="match status" value="1"/>
</dbReference>
<evidence type="ECO:0000259" key="10">
    <source>
        <dbReference type="PROSITE" id="PS50885"/>
    </source>
</evidence>
<keyword evidence="6" id="KW-0418">Kinase</keyword>
<dbReference type="Gene3D" id="6.10.340.10">
    <property type="match status" value="1"/>
</dbReference>
<dbReference type="InterPro" id="IPR036890">
    <property type="entry name" value="HATPase_C_sf"/>
</dbReference>
<dbReference type="SUPFAM" id="SSF55874">
    <property type="entry name" value="ATPase domain of HSP90 chaperone/DNA topoisomerase II/histidine kinase"/>
    <property type="match status" value="1"/>
</dbReference>
<organism evidence="11 12">
    <name type="scientific">Paenibacillus allorhizoplanae</name>
    <dbReference type="NCBI Taxonomy" id="2905648"/>
    <lineage>
        <taxon>Bacteria</taxon>
        <taxon>Bacillati</taxon>
        <taxon>Bacillota</taxon>
        <taxon>Bacilli</taxon>
        <taxon>Bacillales</taxon>
        <taxon>Paenibacillaceae</taxon>
        <taxon>Paenibacillus</taxon>
    </lineage>
</organism>
<evidence type="ECO:0000256" key="1">
    <source>
        <dbReference type="ARBA" id="ARBA00004651"/>
    </source>
</evidence>
<dbReference type="PANTHER" id="PTHR34220:SF7">
    <property type="entry name" value="SENSOR HISTIDINE KINASE YPDA"/>
    <property type="match status" value="1"/>
</dbReference>
<dbReference type="InterPro" id="IPR003660">
    <property type="entry name" value="HAMP_dom"/>
</dbReference>
<keyword evidence="5 9" id="KW-0812">Transmembrane</keyword>
<evidence type="ECO:0000256" key="4">
    <source>
        <dbReference type="ARBA" id="ARBA00022679"/>
    </source>
</evidence>
<evidence type="ECO:0000256" key="7">
    <source>
        <dbReference type="ARBA" id="ARBA00022989"/>
    </source>
</evidence>
<dbReference type="Proteomes" id="UP000838821">
    <property type="component" value="Unassembled WGS sequence"/>
</dbReference>
<feature type="transmembrane region" description="Helical" evidence="9">
    <location>
        <begin position="294"/>
        <end position="319"/>
    </location>
</feature>
<evidence type="ECO:0000313" key="12">
    <source>
        <dbReference type="Proteomes" id="UP000838821"/>
    </source>
</evidence>
<dbReference type="Pfam" id="PF00672">
    <property type="entry name" value="HAMP"/>
    <property type="match status" value="1"/>
</dbReference>
<dbReference type="Pfam" id="PF06580">
    <property type="entry name" value="His_kinase"/>
    <property type="match status" value="1"/>
</dbReference>
<sequence length="600" mass="68861">MVRIRKLSMHVKLAILVLGFVLIPFLVSGMIWYEKSTQSIENNAINYSRQIVEQINDNLDSYFVELGTITSPVLTSPLVNQFLNSKNADSYDMYVMKRKIDNELFLNILSVRTDIINLSIVSDDGMIVSSYEDRGSLEAFNEYKGNRTTNRTFKNFNIEGVRKVNSTNVLTITRDLRDISKNKIRAMLIIDVNYKVIPRLLENVKLGNTDLIWAMDSENRIIYHPDEHLWGKYINEAVPTYTGLQGEEKNGYYIDQSSGKKNLVIYDDLKSTGWTIVDELPLEELIGSLMNLRYLTLAIGIVLVALVLVAVGTFTLSLTRSLLLLQKLMRKAEDGNLDVRAPVHKGKEIGSLFGSFNNMVSEIKRLIEVVHIAELKQKENEIKQMESSLLILQSQINPHFLYNTLEVVNSYAIEAGVRPISKMVTSIAKMFRYNVGNPQKTVTLLEEIEHMQTYLSIQIERYEGLKVEWDVDEVEAMQVSTVRLILQPLVENAFQHGYEDHDRKPEYLRISGCFTNDRAYVISLIDKGNGMTEETLNRLNRLFTEVTIQQMVREHQFQEKNLGLWNVHSRLRLTFGEPFGLYIRESGRNGTHMEITLPGR</sequence>
<evidence type="ECO:0000256" key="9">
    <source>
        <dbReference type="SAM" id="Phobius"/>
    </source>
</evidence>
<evidence type="ECO:0000256" key="8">
    <source>
        <dbReference type="ARBA" id="ARBA00023136"/>
    </source>
</evidence>
<dbReference type="SMART" id="SM00304">
    <property type="entry name" value="HAMP"/>
    <property type="match status" value="1"/>
</dbReference>
<keyword evidence="2" id="KW-1003">Cell membrane</keyword>
<dbReference type="EMBL" id="CAKMMW010000020">
    <property type="protein sequence ID" value="CAH1221283.1"/>
    <property type="molecule type" value="Genomic_DNA"/>
</dbReference>
<dbReference type="PROSITE" id="PS50885">
    <property type="entry name" value="HAMP"/>
    <property type="match status" value="1"/>
</dbReference>
<reference evidence="11" key="1">
    <citation type="submission" date="2022-01" db="EMBL/GenBank/DDBJ databases">
        <authorList>
            <person name="Criscuolo A."/>
        </authorList>
    </citation>
    <scope>NUCLEOTIDE SEQUENCE</scope>
    <source>
        <strain evidence="11">CIP111891</strain>
    </source>
</reference>
<comment type="subcellular location">
    <subcellularLocation>
        <location evidence="1">Cell membrane</location>
        <topology evidence="1">Multi-pass membrane protein</topology>
    </subcellularLocation>
</comment>
<dbReference type="RefSeq" id="WP_236291265.1">
    <property type="nucleotide sequence ID" value="NZ_CAKMMW010000020.1"/>
</dbReference>
<dbReference type="Gene3D" id="3.30.450.20">
    <property type="entry name" value="PAS domain"/>
    <property type="match status" value="1"/>
</dbReference>
<evidence type="ECO:0000256" key="3">
    <source>
        <dbReference type="ARBA" id="ARBA00022553"/>
    </source>
</evidence>
<dbReference type="InterPro" id="IPR050640">
    <property type="entry name" value="Bact_2-comp_sensor_kinase"/>
</dbReference>
<comment type="caution">
    <text evidence="11">The sequence shown here is derived from an EMBL/GenBank/DDBJ whole genome shotgun (WGS) entry which is preliminary data.</text>
</comment>
<dbReference type="Pfam" id="PF02518">
    <property type="entry name" value="HATPase_c"/>
    <property type="match status" value="1"/>
</dbReference>
<accession>A0ABM9CQC6</accession>
<feature type="transmembrane region" description="Helical" evidence="9">
    <location>
        <begin position="12"/>
        <end position="33"/>
    </location>
</feature>
<dbReference type="InterPro" id="IPR003594">
    <property type="entry name" value="HATPase_dom"/>
</dbReference>
<proteinExistence type="predicted"/>
<feature type="domain" description="HAMP" evidence="10">
    <location>
        <begin position="316"/>
        <end position="368"/>
    </location>
</feature>
<evidence type="ECO:0000313" key="11">
    <source>
        <dbReference type="EMBL" id="CAH1221283.1"/>
    </source>
</evidence>
<dbReference type="Pfam" id="PF02743">
    <property type="entry name" value="dCache_1"/>
    <property type="match status" value="1"/>
</dbReference>
<keyword evidence="7 9" id="KW-1133">Transmembrane helix</keyword>
<keyword evidence="3" id="KW-0597">Phosphoprotein</keyword>